<feature type="repeat" description="PPR" evidence="3">
    <location>
        <begin position="67"/>
        <end position="101"/>
    </location>
</feature>
<dbReference type="Pfam" id="PF20430">
    <property type="entry name" value="Eplus_motif"/>
    <property type="match status" value="1"/>
</dbReference>
<feature type="repeat" description="PPR" evidence="3">
    <location>
        <begin position="168"/>
        <end position="202"/>
    </location>
</feature>
<name>A0A9N7NJ23_STRHE</name>
<dbReference type="EMBL" id="CACSLK010027832">
    <property type="protein sequence ID" value="CAA0831438.1"/>
    <property type="molecule type" value="Genomic_DNA"/>
</dbReference>
<dbReference type="PANTHER" id="PTHR47926">
    <property type="entry name" value="PENTATRICOPEPTIDE REPEAT-CONTAINING PROTEIN"/>
    <property type="match status" value="1"/>
</dbReference>
<dbReference type="GO" id="GO:0009451">
    <property type="term" value="P:RNA modification"/>
    <property type="evidence" value="ECO:0007669"/>
    <property type="project" value="InterPro"/>
</dbReference>
<comment type="caution">
    <text evidence="5">The sequence shown here is derived from an EMBL/GenBank/DDBJ whole genome shotgun (WGS) entry which is preliminary data.</text>
</comment>
<dbReference type="InterPro" id="IPR011990">
    <property type="entry name" value="TPR-like_helical_dom_sf"/>
</dbReference>
<protein>
    <submittedName>
        <fullName evidence="5">Pentatricopeptide repeat-containing protein</fullName>
    </submittedName>
</protein>
<evidence type="ECO:0000313" key="6">
    <source>
        <dbReference type="Proteomes" id="UP001153555"/>
    </source>
</evidence>
<reference evidence="5" key="1">
    <citation type="submission" date="2019-12" db="EMBL/GenBank/DDBJ databases">
        <authorList>
            <person name="Scholes J."/>
        </authorList>
    </citation>
    <scope>NUCLEOTIDE SEQUENCE</scope>
</reference>
<gene>
    <name evidence="5" type="ORF">SHERM_26787</name>
</gene>
<dbReference type="GO" id="GO:0003723">
    <property type="term" value="F:RNA binding"/>
    <property type="evidence" value="ECO:0007669"/>
    <property type="project" value="InterPro"/>
</dbReference>
<dbReference type="InterPro" id="IPR046960">
    <property type="entry name" value="PPR_At4g14850-like_plant"/>
</dbReference>
<dbReference type="OrthoDB" id="185373at2759"/>
<proteinExistence type="inferred from homology"/>
<dbReference type="SUPFAM" id="SSF48452">
    <property type="entry name" value="TPR-like"/>
    <property type="match status" value="1"/>
</dbReference>
<keyword evidence="6" id="KW-1185">Reference proteome</keyword>
<evidence type="ECO:0000256" key="3">
    <source>
        <dbReference type="PROSITE-ProRule" id="PRU00708"/>
    </source>
</evidence>
<dbReference type="Pfam" id="PF01535">
    <property type="entry name" value="PPR"/>
    <property type="match status" value="1"/>
</dbReference>
<dbReference type="AlphaFoldDB" id="A0A9N7NJ23"/>
<organism evidence="5 6">
    <name type="scientific">Striga hermonthica</name>
    <name type="common">Purple witchweed</name>
    <name type="synonym">Buchnera hermonthica</name>
    <dbReference type="NCBI Taxonomy" id="68872"/>
    <lineage>
        <taxon>Eukaryota</taxon>
        <taxon>Viridiplantae</taxon>
        <taxon>Streptophyta</taxon>
        <taxon>Embryophyta</taxon>
        <taxon>Tracheophyta</taxon>
        <taxon>Spermatophyta</taxon>
        <taxon>Magnoliopsida</taxon>
        <taxon>eudicotyledons</taxon>
        <taxon>Gunneridae</taxon>
        <taxon>Pentapetalae</taxon>
        <taxon>asterids</taxon>
        <taxon>lamiids</taxon>
        <taxon>Lamiales</taxon>
        <taxon>Orobanchaceae</taxon>
        <taxon>Buchnereae</taxon>
        <taxon>Striga</taxon>
    </lineage>
</organism>
<feature type="repeat" description="PPR" evidence="3">
    <location>
        <begin position="269"/>
        <end position="303"/>
    </location>
</feature>
<dbReference type="Pfam" id="PF14432">
    <property type="entry name" value="DYW_deaminase"/>
    <property type="match status" value="1"/>
</dbReference>
<dbReference type="Proteomes" id="UP001153555">
    <property type="component" value="Unassembled WGS sequence"/>
</dbReference>
<keyword evidence="2" id="KW-0677">Repeat</keyword>
<dbReference type="FunFam" id="1.25.40.10:FF:000158">
    <property type="entry name" value="pentatricopeptide repeat-containing protein At2g33680"/>
    <property type="match status" value="1"/>
</dbReference>
<dbReference type="PROSITE" id="PS51375">
    <property type="entry name" value="PPR"/>
    <property type="match status" value="5"/>
</dbReference>
<dbReference type="InterPro" id="IPR046849">
    <property type="entry name" value="E2_motif"/>
</dbReference>
<evidence type="ECO:0000256" key="1">
    <source>
        <dbReference type="ARBA" id="ARBA00006643"/>
    </source>
</evidence>
<dbReference type="InterPro" id="IPR032867">
    <property type="entry name" value="DYW_dom"/>
</dbReference>
<dbReference type="NCBIfam" id="TIGR00756">
    <property type="entry name" value="PPR"/>
    <property type="match status" value="5"/>
</dbReference>
<evidence type="ECO:0000259" key="4">
    <source>
        <dbReference type="Pfam" id="PF14432"/>
    </source>
</evidence>
<dbReference type="Pfam" id="PF13041">
    <property type="entry name" value="PPR_2"/>
    <property type="match status" value="3"/>
</dbReference>
<feature type="repeat" description="PPR" evidence="3">
    <location>
        <begin position="339"/>
        <end position="373"/>
    </location>
</feature>
<dbReference type="Gene3D" id="1.25.40.10">
    <property type="entry name" value="Tetratricopeptide repeat domain"/>
    <property type="match status" value="3"/>
</dbReference>
<evidence type="ECO:0000256" key="2">
    <source>
        <dbReference type="ARBA" id="ARBA00022737"/>
    </source>
</evidence>
<dbReference type="FunFam" id="1.25.40.10:FF:000344">
    <property type="entry name" value="Pentatricopeptide repeat-containing protein"/>
    <property type="match status" value="1"/>
</dbReference>
<evidence type="ECO:0000313" key="5">
    <source>
        <dbReference type="EMBL" id="CAA0831438.1"/>
    </source>
</evidence>
<feature type="repeat" description="PPR" evidence="3">
    <location>
        <begin position="238"/>
        <end position="268"/>
    </location>
</feature>
<dbReference type="GO" id="GO:0099402">
    <property type="term" value="P:plant organ development"/>
    <property type="evidence" value="ECO:0007669"/>
    <property type="project" value="UniProtKB-ARBA"/>
</dbReference>
<feature type="domain" description="DYW" evidence="4">
    <location>
        <begin position="524"/>
        <end position="616"/>
    </location>
</feature>
<dbReference type="GO" id="GO:0008270">
    <property type="term" value="F:zinc ion binding"/>
    <property type="evidence" value="ECO:0007669"/>
    <property type="project" value="InterPro"/>
</dbReference>
<sequence length="616" mass="69041">MSFVEATKAALFQGFASFAQLKHIHARLLRLDLHRDHYLLNIMLKSGFHFNRPTYSAAVFGQAHEPNVYLYNTMIRGLASRDCFGQAIEFFFSMRRAGFLPNNNTFPFVLKSCAWNMDGELGASVHSLAVKAGYDDDVFLKTGLVGFYSKLDNLDDARKVFDDIIEKNVVSWSAMMGGYIRARKYREAVDLFMESLETGSRPDSYTLVRALSACAQQGDLNSGRWIHNCVVAMGMGSNVFVNTALVDMYAKCGDMDKARTLFEEMPERDMVTWGAVIQGYAANGLPNEALEFFHRMLAHGLRPDCYVIVGVLSACARLGALQLGERAHAMMEEKEFTKNPVVGTALIDMYAKCGKINAAWEVFAVMRARDIVLFNAIISGLAMTGQARAVLACFGLLQKSHRAVLSMPMQANAVVWGALLGGCRLHRDTRLAEHVLERLIELEPWNSGNYVLLSNLYSVNKKWGESEKIRSVMREKGIQKVSAYSWIEVDGFMHEFLVGDTTHPESGRIYAKLGELGKELREAGYMPTTEYVLFDIDEEEKEHFVGCHSEKLALAFGLISTGDGTVIRIVKNLRVCGDCHEMIKLVSRITGREIVVRDTNRFHHFTGGSCSCEDYW</sequence>
<dbReference type="FunFam" id="1.25.40.10:FF:000450">
    <property type="entry name" value="Putative pentatricopeptide repeat-containing protein"/>
    <property type="match status" value="1"/>
</dbReference>
<dbReference type="InterPro" id="IPR046848">
    <property type="entry name" value="E_motif"/>
</dbReference>
<dbReference type="InterPro" id="IPR002885">
    <property type="entry name" value="PPR_rpt"/>
</dbReference>
<comment type="similarity">
    <text evidence="1">Belongs to the PPR family. PCMP-H subfamily.</text>
</comment>
<dbReference type="PANTHER" id="PTHR47926:SF446">
    <property type="entry name" value="PENTACOTRIPEPTIDE-REPEAT REGION OF PRORP DOMAIN-CONTAINING PROTEIN"/>
    <property type="match status" value="1"/>
</dbReference>
<accession>A0A9N7NJ23</accession>
<dbReference type="Pfam" id="PF20431">
    <property type="entry name" value="E_motif"/>
    <property type="match status" value="1"/>
</dbReference>